<comment type="pathway">
    <text evidence="4">Lipid metabolism.</text>
</comment>
<evidence type="ECO:0000256" key="9">
    <source>
        <dbReference type="ARBA" id="ARBA00022516"/>
    </source>
</evidence>
<evidence type="ECO:0000256" key="3">
    <source>
        <dbReference type="ARBA" id="ARBA00004927"/>
    </source>
</evidence>
<dbReference type="EC" id="3.6.1.26" evidence="6"/>
<dbReference type="Gene3D" id="3.30.428.30">
    <property type="entry name" value="HIT family - CDH-like"/>
    <property type="match status" value="1"/>
</dbReference>
<evidence type="ECO:0000256" key="10">
    <source>
        <dbReference type="ARBA" id="ARBA00022692"/>
    </source>
</evidence>
<keyword evidence="11 20" id="KW-0378">Hydrolase</keyword>
<evidence type="ECO:0000256" key="18">
    <source>
        <dbReference type="ARBA" id="ARBA00032892"/>
    </source>
</evidence>
<evidence type="ECO:0000256" key="16">
    <source>
        <dbReference type="ARBA" id="ARBA00023264"/>
    </source>
</evidence>
<dbReference type="PIRSF" id="PIRSF001273">
    <property type="entry name" value="CDH"/>
    <property type="match status" value="1"/>
</dbReference>
<protein>
    <recommendedName>
        <fullName evidence="7">CDP-diacylglycerol pyrophosphatase</fullName>
        <ecNumber evidence="6">3.6.1.26</ecNumber>
    </recommendedName>
    <alternativeName>
        <fullName evidence="17">CDP-diacylglycerol phosphatidylhydrolase</fullName>
    </alternativeName>
    <alternativeName>
        <fullName evidence="18">CDP-diglyceride hydrolase</fullName>
    </alternativeName>
</protein>
<evidence type="ECO:0000313" key="21">
    <source>
        <dbReference type="Proteomes" id="UP000253420"/>
    </source>
</evidence>
<keyword evidence="21" id="KW-1185">Reference proteome</keyword>
<dbReference type="EMBL" id="QOZG01000006">
    <property type="protein sequence ID" value="RCS22764.1"/>
    <property type="molecule type" value="Genomic_DNA"/>
</dbReference>
<evidence type="ECO:0000256" key="15">
    <source>
        <dbReference type="ARBA" id="ARBA00023209"/>
    </source>
</evidence>
<evidence type="ECO:0000256" key="2">
    <source>
        <dbReference type="ARBA" id="ARBA00004162"/>
    </source>
</evidence>
<keyword evidence="13" id="KW-0443">Lipid metabolism</keyword>
<keyword evidence="16" id="KW-1208">Phospholipid metabolism</keyword>
<feature type="transmembrane region" description="Helical" evidence="19">
    <location>
        <begin position="6"/>
        <end position="25"/>
    </location>
</feature>
<evidence type="ECO:0000256" key="11">
    <source>
        <dbReference type="ARBA" id="ARBA00022801"/>
    </source>
</evidence>
<dbReference type="UniPathway" id="UPA00609">
    <property type="reaction ID" value="UER00664"/>
</dbReference>
<comment type="similarity">
    <text evidence="5">Belongs to the Cdh family.</text>
</comment>
<organism evidence="20 21">
    <name type="scientific">Phyllobacterium salinisoli</name>
    <dbReference type="NCBI Taxonomy" id="1899321"/>
    <lineage>
        <taxon>Bacteria</taxon>
        <taxon>Pseudomonadati</taxon>
        <taxon>Pseudomonadota</taxon>
        <taxon>Alphaproteobacteria</taxon>
        <taxon>Hyphomicrobiales</taxon>
        <taxon>Phyllobacteriaceae</taxon>
        <taxon>Phyllobacterium</taxon>
    </lineage>
</organism>
<evidence type="ECO:0000256" key="5">
    <source>
        <dbReference type="ARBA" id="ARBA00006435"/>
    </source>
</evidence>
<dbReference type="OrthoDB" id="481399at2"/>
<evidence type="ECO:0000256" key="1">
    <source>
        <dbReference type="ARBA" id="ARBA00001007"/>
    </source>
</evidence>
<dbReference type="GO" id="GO:0005886">
    <property type="term" value="C:plasma membrane"/>
    <property type="evidence" value="ECO:0007669"/>
    <property type="project" value="UniProtKB-SubCell"/>
</dbReference>
<dbReference type="InterPro" id="IPR003763">
    <property type="entry name" value="CDP-diacylglyc_Pase"/>
</dbReference>
<evidence type="ECO:0000256" key="7">
    <source>
        <dbReference type="ARBA" id="ARBA00019608"/>
    </source>
</evidence>
<evidence type="ECO:0000256" key="6">
    <source>
        <dbReference type="ARBA" id="ARBA00012375"/>
    </source>
</evidence>
<evidence type="ECO:0000256" key="8">
    <source>
        <dbReference type="ARBA" id="ARBA00022475"/>
    </source>
</evidence>
<dbReference type="GO" id="GO:0046342">
    <property type="term" value="P:CDP-diacylglycerol catabolic process"/>
    <property type="evidence" value="ECO:0007669"/>
    <property type="project" value="UniProtKB-UniPathway"/>
</dbReference>
<dbReference type="InterPro" id="IPR036265">
    <property type="entry name" value="HIT-like_sf"/>
</dbReference>
<dbReference type="GO" id="GO:0008715">
    <property type="term" value="F:CDP-diacylglycerol diphosphatase activity"/>
    <property type="evidence" value="ECO:0007669"/>
    <property type="project" value="UniProtKB-EC"/>
</dbReference>
<evidence type="ECO:0000256" key="12">
    <source>
        <dbReference type="ARBA" id="ARBA00022989"/>
    </source>
</evidence>
<keyword evidence="12 19" id="KW-1133">Transmembrane helix</keyword>
<keyword evidence="10 19" id="KW-0812">Transmembrane</keyword>
<evidence type="ECO:0000256" key="19">
    <source>
        <dbReference type="SAM" id="Phobius"/>
    </source>
</evidence>
<comment type="caution">
    <text evidence="20">The sequence shown here is derived from an EMBL/GenBank/DDBJ whole genome shotgun (WGS) entry which is preliminary data.</text>
</comment>
<keyword evidence="14 19" id="KW-0472">Membrane</keyword>
<name>A0A368K0R7_9HYPH</name>
<dbReference type="AlphaFoldDB" id="A0A368K0R7"/>
<reference evidence="20 21" key="1">
    <citation type="submission" date="2018-07" db="EMBL/GenBank/DDBJ databases">
        <title>The draft genome of Phyllobacterium salinisoli.</title>
        <authorList>
            <person name="Liu L."/>
            <person name="Li L."/>
            <person name="Zhang X."/>
            <person name="Liang L."/>
        </authorList>
    </citation>
    <scope>NUCLEOTIDE SEQUENCE [LARGE SCALE GENOMIC DNA]</scope>
    <source>
        <strain evidence="20 21">LLAN61</strain>
    </source>
</reference>
<evidence type="ECO:0000256" key="17">
    <source>
        <dbReference type="ARBA" id="ARBA00032888"/>
    </source>
</evidence>
<keyword evidence="15" id="KW-0594">Phospholipid biosynthesis</keyword>
<comment type="pathway">
    <text evidence="3">Phospholipid metabolism; CDP-diacylglycerol degradation; phosphatidate from CDP-diacylglycerol: step 1/1.</text>
</comment>
<accession>A0A368K0R7</accession>
<keyword evidence="8" id="KW-1003">Cell membrane</keyword>
<comment type="subcellular location">
    <subcellularLocation>
        <location evidence="2">Cell membrane</location>
        <topology evidence="2">Single-pass membrane protein</topology>
    </subcellularLocation>
</comment>
<sequence>MKNLFTILLAIFTAIVLLIVIYYYFSSRGNPNALWEIVSQKCVPDQEKSQNPAPCLKVDLTQKYVLFKDAKGPLHDLVMPTYHVTGIESPELEKNDVPPFFALAWNERSRLSAELGKPIDDAYLALAVNSEHSRSQNQLHIHLACLRPDVYRTLETEEPNIRSAWAPLKSKINGHEYLAVRLKSGDLTKEDPFKLLNIYASGQEDEIGNYGLAVAASKDGGMVLLANRFNPVQLAFGSAGEIQDYSCELANKGAASAE</sequence>
<evidence type="ECO:0000256" key="14">
    <source>
        <dbReference type="ARBA" id="ARBA00023136"/>
    </source>
</evidence>
<evidence type="ECO:0000313" key="20">
    <source>
        <dbReference type="EMBL" id="RCS22764.1"/>
    </source>
</evidence>
<keyword evidence="9" id="KW-0444">Lipid biosynthesis</keyword>
<dbReference type="NCBIfam" id="NF003986">
    <property type="entry name" value="PRK05471.1-5"/>
    <property type="match status" value="1"/>
</dbReference>
<gene>
    <name evidence="20" type="ORF">DUT91_14715</name>
</gene>
<evidence type="ECO:0000256" key="4">
    <source>
        <dbReference type="ARBA" id="ARBA00005189"/>
    </source>
</evidence>
<dbReference type="SUPFAM" id="SSF54197">
    <property type="entry name" value="HIT-like"/>
    <property type="match status" value="1"/>
</dbReference>
<proteinExistence type="inferred from homology"/>
<dbReference type="Pfam" id="PF02611">
    <property type="entry name" value="CDH"/>
    <property type="match status" value="1"/>
</dbReference>
<evidence type="ECO:0000256" key="13">
    <source>
        <dbReference type="ARBA" id="ARBA00023098"/>
    </source>
</evidence>
<dbReference type="Proteomes" id="UP000253420">
    <property type="component" value="Unassembled WGS sequence"/>
</dbReference>
<comment type="catalytic activity">
    <reaction evidence="1">
        <text>a CDP-1,2-diacyl-sn-glycerol + H2O = a 1,2-diacyl-sn-glycero-3-phosphate + CMP + 2 H(+)</text>
        <dbReference type="Rhea" id="RHEA:15221"/>
        <dbReference type="ChEBI" id="CHEBI:15377"/>
        <dbReference type="ChEBI" id="CHEBI:15378"/>
        <dbReference type="ChEBI" id="CHEBI:58332"/>
        <dbReference type="ChEBI" id="CHEBI:58608"/>
        <dbReference type="ChEBI" id="CHEBI:60377"/>
        <dbReference type="EC" id="3.6.1.26"/>
    </reaction>
</comment>
<dbReference type="GO" id="GO:0008654">
    <property type="term" value="P:phospholipid biosynthetic process"/>
    <property type="evidence" value="ECO:0007669"/>
    <property type="project" value="UniProtKB-KW"/>
</dbReference>
<dbReference type="RefSeq" id="WP_114441255.1">
    <property type="nucleotide sequence ID" value="NZ_QOZG01000006.1"/>
</dbReference>